<organism evidence="1">
    <name type="scientific">uncultured Caudovirales phage</name>
    <dbReference type="NCBI Taxonomy" id="2100421"/>
    <lineage>
        <taxon>Viruses</taxon>
        <taxon>Duplodnaviria</taxon>
        <taxon>Heunggongvirae</taxon>
        <taxon>Uroviricota</taxon>
        <taxon>Caudoviricetes</taxon>
        <taxon>Peduoviridae</taxon>
        <taxon>Maltschvirus</taxon>
        <taxon>Maltschvirus maltsch</taxon>
    </lineage>
</organism>
<accession>A0A6J5KX01</accession>
<evidence type="ECO:0000313" key="1">
    <source>
        <dbReference type="EMBL" id="CAB4125596.1"/>
    </source>
</evidence>
<sequence>MVNKKELPMISKTFTIDAQQLSRVELKLAALNKKAVKLGLAQAVISSSVSFMEEFWPKSEPFPIFFPKITLTVDAEELRFGDYTFVAALDHSIGKTPIVKSTSGEEVPEVYFSAVSTTCEHCNIKRHRNNTYVFKDANGYKQVGSTCLREFFGIDPTKNLDWFGAFYTFDEELFERGTRPVHYEGVEVSVAYALAIVANHGYVSKKASSAYHEASGHTAWLATTADRVQEFLLPAGGLRNAKLTDAEIQYRREIRATAEAKKDEAKALIAWGVDYFSKEAGEYSHNMAKFLGEVAIPAKYMGYLVSVIAAKNRFDGINAAKEGKVEKNEFIGAVGDKVTLTVKVNKVIPIAGNYGTSYGIMMTEVDTGNHVVWFASGSPHCETNETLVIKGSVKAHNLRDSKNQTVMTRCKVLEVLA</sequence>
<gene>
    <name evidence="1" type="ORF">UFOVP58_178</name>
</gene>
<reference evidence="1" key="1">
    <citation type="submission" date="2020-04" db="EMBL/GenBank/DDBJ databases">
        <authorList>
            <person name="Chiriac C."/>
            <person name="Salcher M."/>
            <person name="Ghai R."/>
            <person name="Kavagutti S V."/>
        </authorList>
    </citation>
    <scope>NUCLEOTIDE SEQUENCE</scope>
</reference>
<dbReference type="EMBL" id="LR796186">
    <property type="protein sequence ID" value="CAB4125596.1"/>
    <property type="molecule type" value="Genomic_DNA"/>
</dbReference>
<protein>
    <submittedName>
        <fullName evidence="1">Uncharacterized protein</fullName>
    </submittedName>
</protein>
<name>A0A6J5KX01_9CAUD</name>
<proteinExistence type="predicted"/>